<evidence type="ECO:0000313" key="2">
    <source>
        <dbReference type="Proteomes" id="UP001283361"/>
    </source>
</evidence>
<protein>
    <submittedName>
        <fullName evidence="1">Uncharacterized protein</fullName>
    </submittedName>
</protein>
<sequence length="104" mass="11716">MAAASDKRYFKPPSTLSRRVRNYTEQYGGCRKQSDACWVVGPAYFTPHASEQGRGLRVSSRLFRRDVWKSHRELKVVFSTGNARLESLVTAFTGFAHISNTMAG</sequence>
<evidence type="ECO:0000313" key="1">
    <source>
        <dbReference type="EMBL" id="KAK3785493.1"/>
    </source>
</evidence>
<organism evidence="1 2">
    <name type="scientific">Elysia crispata</name>
    <name type="common">lettuce slug</name>
    <dbReference type="NCBI Taxonomy" id="231223"/>
    <lineage>
        <taxon>Eukaryota</taxon>
        <taxon>Metazoa</taxon>
        <taxon>Spiralia</taxon>
        <taxon>Lophotrochozoa</taxon>
        <taxon>Mollusca</taxon>
        <taxon>Gastropoda</taxon>
        <taxon>Heterobranchia</taxon>
        <taxon>Euthyneura</taxon>
        <taxon>Panpulmonata</taxon>
        <taxon>Sacoglossa</taxon>
        <taxon>Placobranchoidea</taxon>
        <taxon>Plakobranchidae</taxon>
        <taxon>Elysia</taxon>
    </lineage>
</organism>
<proteinExistence type="predicted"/>
<dbReference type="AlphaFoldDB" id="A0AAE1ADA8"/>
<gene>
    <name evidence="1" type="ORF">RRG08_048627</name>
</gene>
<reference evidence="1" key="1">
    <citation type="journal article" date="2023" name="G3 (Bethesda)">
        <title>A reference genome for the long-term kleptoplast-retaining sea slug Elysia crispata morphotype clarki.</title>
        <authorList>
            <person name="Eastman K.E."/>
            <person name="Pendleton A.L."/>
            <person name="Shaikh M.A."/>
            <person name="Suttiyut T."/>
            <person name="Ogas R."/>
            <person name="Tomko P."/>
            <person name="Gavelis G."/>
            <person name="Widhalm J.R."/>
            <person name="Wisecaver J.H."/>
        </authorList>
    </citation>
    <scope>NUCLEOTIDE SEQUENCE</scope>
    <source>
        <strain evidence="1">ECLA1</strain>
    </source>
</reference>
<keyword evidence="2" id="KW-1185">Reference proteome</keyword>
<dbReference type="Proteomes" id="UP001283361">
    <property type="component" value="Unassembled WGS sequence"/>
</dbReference>
<name>A0AAE1ADA8_9GAST</name>
<accession>A0AAE1ADA8</accession>
<dbReference type="EMBL" id="JAWDGP010002127">
    <property type="protein sequence ID" value="KAK3785493.1"/>
    <property type="molecule type" value="Genomic_DNA"/>
</dbReference>
<comment type="caution">
    <text evidence="1">The sequence shown here is derived from an EMBL/GenBank/DDBJ whole genome shotgun (WGS) entry which is preliminary data.</text>
</comment>